<dbReference type="CDD" id="cd16012">
    <property type="entry name" value="ALP"/>
    <property type="match status" value="1"/>
</dbReference>
<dbReference type="Pfam" id="PF00245">
    <property type="entry name" value="Alk_phosphatase"/>
    <property type="match status" value="1"/>
</dbReference>
<evidence type="ECO:0000256" key="3">
    <source>
        <dbReference type="ARBA" id="ARBA00012647"/>
    </source>
</evidence>
<comment type="catalytic activity">
    <reaction evidence="17">
        <text>a phosphate monoester + H2O = an alcohol + phosphate</text>
        <dbReference type="Rhea" id="RHEA:15017"/>
        <dbReference type="ChEBI" id="CHEBI:15377"/>
        <dbReference type="ChEBI" id="CHEBI:30879"/>
        <dbReference type="ChEBI" id="CHEBI:43474"/>
        <dbReference type="ChEBI" id="CHEBI:67140"/>
        <dbReference type="EC" id="3.1.3.1"/>
    </reaction>
</comment>
<evidence type="ECO:0000256" key="18">
    <source>
        <dbReference type="SAM" id="SignalP"/>
    </source>
</evidence>
<sequence>MMRKLWGILVAFGVSIVIAEHEDRHFWQASMKDEIWKTITARRNCAKAKNIVVFIGDGMGIPVITAARILKGQKAGKTGEETFLNFEKFPYTGLMRTYCTDKQVPDSACTGTALFSGIKAPYYTLGVDVHAKYGECKETMKYKSYFPESIMTYAQAAEKLTGFVTTSRVTHATPAATYAHSPHREWECDGKLPPEATECKDIARQMIEDAPARDFHVIMGGGRQFFFPNETYNQNRSETQCQRRDGRKLVETWMNDKKSRNATYKYVTTTSELQDAMRNKPDYLLGLFSSSHMSYEIERNTSPNGEPSLADMTESAINILENDKGFLLMVEGAKIDHALHDNNARRSLEDLLAFEEAVERALKKTSQLDTLIIVTADHSHTLTINGYPARGNPILGIAENQTDFGLPYTTLMFTNGVGYNYTNNGTHILWRNLTNVDTQALDFRQQAAIYRENGDETHGGEDVAAYAIGPWAHLITGAHEQPYVAHVAKYAACLGDYAEMCQSSMRKTSCGIEVSSANTGGIHAFFITTMFLTSYILQL</sequence>
<keyword evidence="5" id="KW-0597">Phosphoprotein</keyword>
<feature type="binding site" evidence="15">
    <location>
        <position position="57"/>
    </location>
    <ligand>
        <name>Mg(2+)</name>
        <dbReference type="ChEBI" id="CHEBI:18420"/>
    </ligand>
</feature>
<dbReference type="EMBL" id="CAJPEX010000001">
    <property type="protein sequence ID" value="CAG0912216.1"/>
    <property type="molecule type" value="Genomic_DNA"/>
</dbReference>
<feature type="binding site" evidence="15">
    <location>
        <position position="173"/>
    </location>
    <ligand>
        <name>Mg(2+)</name>
        <dbReference type="ChEBI" id="CHEBI:18420"/>
    </ligand>
</feature>
<evidence type="ECO:0000256" key="10">
    <source>
        <dbReference type="ARBA" id="ARBA00022842"/>
    </source>
</evidence>
<feature type="active site" description="Phosphoserine intermediate" evidence="14">
    <location>
        <position position="107"/>
    </location>
</feature>
<reference evidence="19" key="1">
    <citation type="submission" date="2020-11" db="EMBL/GenBank/DDBJ databases">
        <authorList>
            <person name="Tran Van P."/>
        </authorList>
    </citation>
    <scope>NUCLEOTIDE SEQUENCE</scope>
</reference>
<dbReference type="Proteomes" id="UP000678499">
    <property type="component" value="Unassembled WGS sequence"/>
</dbReference>
<evidence type="ECO:0000256" key="11">
    <source>
        <dbReference type="ARBA" id="ARBA00023136"/>
    </source>
</evidence>
<organism evidence="19">
    <name type="scientific">Notodromas monacha</name>
    <dbReference type="NCBI Taxonomy" id="399045"/>
    <lineage>
        <taxon>Eukaryota</taxon>
        <taxon>Metazoa</taxon>
        <taxon>Ecdysozoa</taxon>
        <taxon>Arthropoda</taxon>
        <taxon>Crustacea</taxon>
        <taxon>Oligostraca</taxon>
        <taxon>Ostracoda</taxon>
        <taxon>Podocopa</taxon>
        <taxon>Podocopida</taxon>
        <taxon>Cypridocopina</taxon>
        <taxon>Cypridoidea</taxon>
        <taxon>Cyprididae</taxon>
        <taxon>Notodromas</taxon>
    </lineage>
</organism>
<accession>A0A7R9G7M7</accession>
<keyword evidence="12" id="KW-0325">Glycoprotein</keyword>
<keyword evidence="4" id="KW-1003">Cell membrane</keyword>
<keyword evidence="10 15" id="KW-0460">Magnesium</keyword>
<evidence type="ECO:0000256" key="12">
    <source>
        <dbReference type="ARBA" id="ARBA00023180"/>
    </source>
</evidence>
<dbReference type="GO" id="GO:0046872">
    <property type="term" value="F:metal ion binding"/>
    <property type="evidence" value="ECO:0007669"/>
    <property type="project" value="UniProtKB-KW"/>
</dbReference>
<dbReference type="SMART" id="SM00098">
    <property type="entry name" value="alkPPc"/>
    <property type="match status" value="1"/>
</dbReference>
<dbReference type="InterPro" id="IPR017850">
    <property type="entry name" value="Alkaline_phosphatase_core_sf"/>
</dbReference>
<name>A0A7R9G7M7_9CRUS</name>
<feature type="binding site" evidence="15">
    <location>
        <position position="336"/>
    </location>
    <ligand>
        <name>Zn(2+)</name>
        <dbReference type="ChEBI" id="CHEBI:29105"/>
        <label>2</label>
    </ligand>
</feature>
<evidence type="ECO:0000256" key="14">
    <source>
        <dbReference type="PIRSR" id="PIRSR601952-1"/>
    </source>
</evidence>
<dbReference type="EMBL" id="OA882038">
    <property type="protein sequence ID" value="CAD7272064.1"/>
    <property type="molecule type" value="Genomic_DNA"/>
</dbReference>
<evidence type="ECO:0000256" key="13">
    <source>
        <dbReference type="ARBA" id="ARBA00023288"/>
    </source>
</evidence>
<feature type="binding site" evidence="15">
    <location>
        <position position="378"/>
    </location>
    <ligand>
        <name>Zn(2+)</name>
        <dbReference type="ChEBI" id="CHEBI:29105"/>
        <label>2</label>
    </ligand>
</feature>
<dbReference type="PANTHER" id="PTHR11596">
    <property type="entry name" value="ALKALINE PHOSPHATASE"/>
    <property type="match status" value="1"/>
</dbReference>
<evidence type="ECO:0000256" key="2">
    <source>
        <dbReference type="ARBA" id="ARBA00005984"/>
    </source>
</evidence>
<keyword evidence="20" id="KW-1185">Reference proteome</keyword>
<dbReference type="PRINTS" id="PR00113">
    <property type="entry name" value="ALKPHPHTASE"/>
</dbReference>
<keyword evidence="7 15" id="KW-0479">Metal-binding</keyword>
<dbReference type="InterPro" id="IPR018299">
    <property type="entry name" value="Alkaline_phosphatase_AS"/>
</dbReference>
<evidence type="ECO:0000256" key="5">
    <source>
        <dbReference type="ARBA" id="ARBA00022553"/>
    </source>
</evidence>
<evidence type="ECO:0000313" key="20">
    <source>
        <dbReference type="Proteomes" id="UP000678499"/>
    </source>
</evidence>
<dbReference type="GO" id="GO:0004035">
    <property type="term" value="F:alkaline phosphatase activity"/>
    <property type="evidence" value="ECO:0007669"/>
    <property type="project" value="UniProtKB-EC"/>
</dbReference>
<feature type="chain" id="PRO_5036210584" description="Alkaline phosphatase" evidence="18">
    <location>
        <begin position="20"/>
        <end position="539"/>
    </location>
</feature>
<proteinExistence type="inferred from homology"/>
<evidence type="ECO:0000256" key="1">
    <source>
        <dbReference type="ARBA" id="ARBA00004609"/>
    </source>
</evidence>
<feature type="binding site" evidence="15">
    <location>
        <position position="57"/>
    </location>
    <ligand>
        <name>Zn(2+)</name>
        <dbReference type="ChEBI" id="CHEBI:29105"/>
        <label>2</label>
    </ligand>
</feature>
<feature type="binding site" evidence="15">
    <location>
        <position position="377"/>
    </location>
    <ligand>
        <name>Zn(2+)</name>
        <dbReference type="ChEBI" id="CHEBI:29105"/>
        <label>2</label>
    </ligand>
</feature>
<comment type="subcellular location">
    <subcellularLocation>
        <location evidence="1">Cell membrane</location>
        <topology evidence="1">Lipid-anchor</topology>
        <topology evidence="1">GPI-anchor</topology>
    </subcellularLocation>
</comment>
<dbReference type="GO" id="GO:0005886">
    <property type="term" value="C:plasma membrane"/>
    <property type="evidence" value="ECO:0007669"/>
    <property type="project" value="UniProtKB-SubCell"/>
</dbReference>
<evidence type="ECO:0000256" key="4">
    <source>
        <dbReference type="ARBA" id="ARBA00022475"/>
    </source>
</evidence>
<dbReference type="InterPro" id="IPR001952">
    <property type="entry name" value="Alkaline_phosphatase"/>
</dbReference>
<dbReference type="SUPFAM" id="SSF53649">
    <property type="entry name" value="Alkaline phosphatase-like"/>
    <property type="match status" value="1"/>
</dbReference>
<evidence type="ECO:0000256" key="9">
    <source>
        <dbReference type="ARBA" id="ARBA00022833"/>
    </source>
</evidence>
<evidence type="ECO:0000256" key="16">
    <source>
        <dbReference type="RuleBase" id="RU003946"/>
    </source>
</evidence>
<feature type="binding site" evidence="15">
    <location>
        <position position="458"/>
    </location>
    <ligand>
        <name>Zn(2+)</name>
        <dbReference type="ChEBI" id="CHEBI:29105"/>
        <label>2</label>
    </ligand>
</feature>
<comment type="cofactor">
    <cofactor evidence="15">
        <name>Mg(2+)</name>
        <dbReference type="ChEBI" id="CHEBI:18420"/>
    </cofactor>
    <text evidence="15">Binds 1 Mg(2+) ion.</text>
</comment>
<comment type="cofactor">
    <cofactor evidence="15">
        <name>Zn(2+)</name>
        <dbReference type="ChEBI" id="CHEBI:29105"/>
    </cofactor>
    <text evidence="15">Binds 2 Zn(2+) ions.</text>
</comment>
<feature type="binding site" evidence="15">
    <location>
        <position position="171"/>
    </location>
    <ligand>
        <name>Mg(2+)</name>
        <dbReference type="ChEBI" id="CHEBI:18420"/>
    </ligand>
</feature>
<evidence type="ECO:0000313" key="19">
    <source>
        <dbReference type="EMBL" id="CAD7272064.1"/>
    </source>
</evidence>
<dbReference type="GO" id="GO:0098552">
    <property type="term" value="C:side of membrane"/>
    <property type="evidence" value="ECO:0007669"/>
    <property type="project" value="UniProtKB-KW"/>
</dbReference>
<dbReference type="EC" id="3.1.3.1" evidence="3 17"/>
<evidence type="ECO:0000256" key="8">
    <source>
        <dbReference type="ARBA" id="ARBA00022801"/>
    </source>
</evidence>
<dbReference type="OrthoDB" id="5818554at2759"/>
<dbReference type="PANTHER" id="PTHR11596:SF5">
    <property type="entry name" value="ALKALINE PHOSPHATASE"/>
    <property type="match status" value="1"/>
</dbReference>
<keyword evidence="11" id="KW-0472">Membrane</keyword>
<keyword evidence="8 17" id="KW-0378">Hydrolase</keyword>
<feature type="signal peptide" evidence="18">
    <location>
        <begin position="1"/>
        <end position="19"/>
    </location>
</feature>
<keyword evidence="13" id="KW-0449">Lipoprotein</keyword>
<dbReference type="AlphaFoldDB" id="A0A7R9G7M7"/>
<protein>
    <recommendedName>
        <fullName evidence="3 17">Alkaline phosphatase</fullName>
        <ecNumber evidence="3 17">3.1.3.1</ecNumber>
    </recommendedName>
</protein>
<gene>
    <name evidence="19" type="ORF">NMOB1V02_LOCUS15</name>
</gene>
<dbReference type="Gene3D" id="3.40.720.10">
    <property type="entry name" value="Alkaline Phosphatase, subunit A"/>
    <property type="match status" value="1"/>
</dbReference>
<evidence type="ECO:0000256" key="7">
    <source>
        <dbReference type="ARBA" id="ARBA00022723"/>
    </source>
</evidence>
<comment type="similarity">
    <text evidence="2 16">Belongs to the alkaline phosphatase family.</text>
</comment>
<dbReference type="FunFam" id="3.40.720.10:FF:000008">
    <property type="entry name" value="Alkaline phosphatase"/>
    <property type="match status" value="1"/>
</dbReference>
<dbReference type="PROSITE" id="PS00123">
    <property type="entry name" value="ALKALINE_PHOSPHATASE"/>
    <property type="match status" value="1"/>
</dbReference>
<keyword evidence="18" id="KW-0732">Signal</keyword>
<keyword evidence="9 15" id="KW-0862">Zinc</keyword>
<feature type="binding site" evidence="15">
    <location>
        <position position="340"/>
    </location>
    <ligand>
        <name>Zn(2+)</name>
        <dbReference type="ChEBI" id="CHEBI:29105"/>
        <label>2</label>
    </ligand>
</feature>
<feature type="binding site" evidence="15">
    <location>
        <position position="331"/>
    </location>
    <ligand>
        <name>Mg(2+)</name>
        <dbReference type="ChEBI" id="CHEBI:18420"/>
    </ligand>
</feature>
<keyword evidence="6" id="KW-0336">GPI-anchor</keyword>
<evidence type="ECO:0000256" key="15">
    <source>
        <dbReference type="PIRSR" id="PIRSR601952-2"/>
    </source>
</evidence>
<evidence type="ECO:0000256" key="17">
    <source>
        <dbReference type="RuleBase" id="RU003947"/>
    </source>
</evidence>
<evidence type="ECO:0000256" key="6">
    <source>
        <dbReference type="ARBA" id="ARBA00022622"/>
    </source>
</evidence>